<dbReference type="VEuPathDB" id="TriTrypDB:TcCL_ESM05165"/>
<keyword evidence="1" id="KW-0812">Transmembrane</keyword>
<comment type="caution">
    <text evidence="2">The sequence shown here is derived from an EMBL/GenBank/DDBJ whole genome shotgun (WGS) entry which is preliminary data.</text>
</comment>
<dbReference type="VEuPathDB" id="TriTrypDB:TcCLB.511625.30"/>
<keyword evidence="1" id="KW-0472">Membrane</keyword>
<evidence type="ECO:0000256" key="1">
    <source>
        <dbReference type="SAM" id="Phobius"/>
    </source>
</evidence>
<dbReference type="VEuPathDB" id="TriTrypDB:TCSYLVIO_000466"/>
<dbReference type="VEuPathDB" id="TriTrypDB:C4B63_184g10"/>
<organism evidence="2 3">
    <name type="scientific">Trypanosoma cruzi</name>
    <dbReference type="NCBI Taxonomy" id="5693"/>
    <lineage>
        <taxon>Eukaryota</taxon>
        <taxon>Discoba</taxon>
        <taxon>Euglenozoa</taxon>
        <taxon>Kinetoplastea</taxon>
        <taxon>Metakinetoplastina</taxon>
        <taxon>Trypanosomatida</taxon>
        <taxon>Trypanosomatidae</taxon>
        <taxon>Trypanosoma</taxon>
        <taxon>Schizotrypanum</taxon>
    </lineage>
</organism>
<dbReference type="VEuPathDB" id="TriTrypDB:TcYC6_0075940"/>
<dbReference type="VEuPathDB" id="TriTrypDB:C3747_136g54"/>
<keyword evidence="1" id="KW-1133">Transmembrane helix</keyword>
<dbReference type="AlphaFoldDB" id="A0A2V2ULZ6"/>
<dbReference type="Proteomes" id="UP000246121">
    <property type="component" value="Unassembled WGS sequence"/>
</dbReference>
<proteinExistence type="predicted"/>
<dbReference type="OrthoDB" id="270291at2759"/>
<dbReference type="VEuPathDB" id="TriTrypDB:TcCLB.504741.40"/>
<accession>A0A2V2ULZ6</accession>
<evidence type="ECO:0000313" key="3">
    <source>
        <dbReference type="Proteomes" id="UP000246121"/>
    </source>
</evidence>
<evidence type="ECO:0000313" key="2">
    <source>
        <dbReference type="EMBL" id="PWU85074.1"/>
    </source>
</evidence>
<dbReference type="VEuPathDB" id="TriTrypDB:Tc_MARK_9702"/>
<name>A0A2V2ULZ6_TRYCR</name>
<protein>
    <submittedName>
        <fullName evidence="2">Uncharacterized protein</fullName>
    </submittedName>
</protein>
<sequence>MISESDWRVVGTYRWRSLYQRYTNSEEQCLYEDAMHLENIPILLYDTKQEDGGILAPRYVARKVSAPQASCQKVKVLSGCAQPRDSTPAMPLESSLNCGTAPTASGSPSHSKKFSLVVGTTLPQPPHTVFVLFLVLLLADIAVTATAVTTTPTSPLMSAVCCLAALGPDVVSIGLILRRERNSTFAAIHVVLWPCLVFLFLFPFISMVFIIHFILSAILLLFLVRFRVSSHTTFFTFQ</sequence>
<reference evidence="2 3" key="1">
    <citation type="journal article" date="2018" name="Microb. Genom.">
        <title>Expanding an expanded genome: long-read sequencing of Trypanosoma cruzi.</title>
        <authorList>
            <person name="Berna L."/>
            <person name="Rodriguez M."/>
            <person name="Chiribao M.L."/>
            <person name="Parodi-Talice A."/>
            <person name="Pita S."/>
            <person name="Rijo G."/>
            <person name="Alvarez-Valin F."/>
            <person name="Robello C."/>
        </authorList>
    </citation>
    <scope>NUCLEOTIDE SEQUENCE [LARGE SCALE GENOMIC DNA]</scope>
    <source>
        <strain evidence="2 3">Dm28c</strain>
    </source>
</reference>
<dbReference type="VEuPathDB" id="TriTrypDB:TcG_08399"/>
<gene>
    <name evidence="2" type="ORF">C4B63_184g10</name>
</gene>
<feature type="transmembrane region" description="Helical" evidence="1">
    <location>
        <begin position="156"/>
        <end position="177"/>
    </location>
</feature>
<dbReference type="VEuPathDB" id="TriTrypDB:BCY84_02976"/>
<dbReference type="VEuPathDB" id="TriTrypDB:TCDM_10082"/>
<dbReference type="EMBL" id="PRFA01000184">
    <property type="protein sequence ID" value="PWU85074.1"/>
    <property type="molecule type" value="Genomic_DNA"/>
</dbReference>
<feature type="transmembrane region" description="Helical" evidence="1">
    <location>
        <begin position="184"/>
        <end position="202"/>
    </location>
</feature>
<feature type="transmembrane region" description="Helical" evidence="1">
    <location>
        <begin position="129"/>
        <end position="150"/>
    </location>
</feature>
<dbReference type="VEuPathDB" id="TriTrypDB:TcBrA4_0100830"/>
<dbReference type="VEuPathDB" id="TriTrypDB:ECC02_004365"/>